<organism evidence="1">
    <name type="scientific">marine sediment metagenome</name>
    <dbReference type="NCBI Taxonomy" id="412755"/>
    <lineage>
        <taxon>unclassified sequences</taxon>
        <taxon>metagenomes</taxon>
        <taxon>ecological metagenomes</taxon>
    </lineage>
</organism>
<name>A0A0F9CDR5_9ZZZZ</name>
<proteinExistence type="predicted"/>
<protein>
    <submittedName>
        <fullName evidence="1">Uncharacterized protein</fullName>
    </submittedName>
</protein>
<sequence>MTKREIDPIPITISDLFIYYPETKALRNTTIKEWNEVRDDLKDKVPQFIINFIDASGLVKQRFNLNYL</sequence>
<comment type="caution">
    <text evidence="1">The sequence shown here is derived from an EMBL/GenBank/DDBJ whole genome shotgun (WGS) entry which is preliminary data.</text>
</comment>
<dbReference type="EMBL" id="LAZR01033746">
    <property type="protein sequence ID" value="KKL47214.1"/>
    <property type="molecule type" value="Genomic_DNA"/>
</dbReference>
<accession>A0A0F9CDR5</accession>
<evidence type="ECO:0000313" key="1">
    <source>
        <dbReference type="EMBL" id="KKL47214.1"/>
    </source>
</evidence>
<gene>
    <name evidence="1" type="ORF">LCGC14_2337790</name>
</gene>
<dbReference type="AlphaFoldDB" id="A0A0F9CDR5"/>
<reference evidence="1" key="1">
    <citation type="journal article" date="2015" name="Nature">
        <title>Complex archaea that bridge the gap between prokaryotes and eukaryotes.</title>
        <authorList>
            <person name="Spang A."/>
            <person name="Saw J.H."/>
            <person name="Jorgensen S.L."/>
            <person name="Zaremba-Niedzwiedzka K."/>
            <person name="Martijn J."/>
            <person name="Lind A.E."/>
            <person name="van Eijk R."/>
            <person name="Schleper C."/>
            <person name="Guy L."/>
            <person name="Ettema T.J."/>
        </authorList>
    </citation>
    <scope>NUCLEOTIDE SEQUENCE</scope>
</reference>